<accession>A0A162WKE7</accession>
<name>A0A162WKE7_9FLAO</name>
<dbReference type="RefSeq" id="WP_066320122.1">
    <property type="nucleotide sequence ID" value="NZ_LQRT01000060.1"/>
</dbReference>
<feature type="region of interest" description="Disordered" evidence="1">
    <location>
        <begin position="54"/>
        <end position="94"/>
    </location>
</feature>
<feature type="compositionally biased region" description="Basic and acidic residues" evidence="1">
    <location>
        <begin position="58"/>
        <end position="76"/>
    </location>
</feature>
<dbReference type="EMBL" id="LQRT01000060">
    <property type="protein sequence ID" value="KZS38157.1"/>
    <property type="molecule type" value="Genomic_DNA"/>
</dbReference>
<comment type="caution">
    <text evidence="2">The sequence shown here is derived from an EMBL/GenBank/DDBJ whole genome shotgun (WGS) entry which is preliminary data.</text>
</comment>
<feature type="region of interest" description="Disordered" evidence="1">
    <location>
        <begin position="1"/>
        <end position="37"/>
    </location>
</feature>
<dbReference type="AlphaFoldDB" id="A0A162WKE7"/>
<proteinExistence type="predicted"/>
<gene>
    <name evidence="2" type="ORF">AWE51_19120</name>
</gene>
<dbReference type="OrthoDB" id="1493432at2"/>
<evidence type="ECO:0000313" key="3">
    <source>
        <dbReference type="Proteomes" id="UP000076715"/>
    </source>
</evidence>
<keyword evidence="3" id="KW-1185">Reference proteome</keyword>
<dbReference type="Proteomes" id="UP000076715">
    <property type="component" value="Unassembled WGS sequence"/>
</dbReference>
<reference evidence="2 3" key="1">
    <citation type="submission" date="2016-01" db="EMBL/GenBank/DDBJ databases">
        <title>The draft genome sequence of Aquimarina sp. RZW4-3-2.</title>
        <authorList>
            <person name="Wang Y."/>
        </authorList>
    </citation>
    <scope>NUCLEOTIDE SEQUENCE [LARGE SCALE GENOMIC DNA]</scope>
    <source>
        <strain evidence="2 3">RZW4-3-2</strain>
    </source>
</reference>
<evidence type="ECO:0000313" key="2">
    <source>
        <dbReference type="EMBL" id="KZS38157.1"/>
    </source>
</evidence>
<sequence length="233" mass="26540">MKVTKRPKRKPAQEIVQAKRDPFFKKEGKRGFFSNSNQKESSFFTSYTDTIVQRKPAIQKDDDPARDAARERERETNSASNQRRRQRGTSPADRCYINPQFPDFRCLAYALKLNIDENLYNNAHHFYRIASLYPNNNELMWNTFLRYGLGTNLLQTSFGFLGANETLGTVLSYGTGIGLKSYEFFQSGQLQLDMPIPLGRGVNLDLQFDLNANPDNLMDIRGVSGGVGFSGHF</sequence>
<evidence type="ECO:0000256" key="1">
    <source>
        <dbReference type="SAM" id="MobiDB-lite"/>
    </source>
</evidence>
<protein>
    <submittedName>
        <fullName evidence="2">Uncharacterized protein</fullName>
    </submittedName>
</protein>
<organism evidence="2 3">
    <name type="scientific">Aquimarina aggregata</name>
    <dbReference type="NCBI Taxonomy" id="1642818"/>
    <lineage>
        <taxon>Bacteria</taxon>
        <taxon>Pseudomonadati</taxon>
        <taxon>Bacteroidota</taxon>
        <taxon>Flavobacteriia</taxon>
        <taxon>Flavobacteriales</taxon>
        <taxon>Flavobacteriaceae</taxon>
        <taxon>Aquimarina</taxon>
    </lineage>
</organism>
<feature type="compositionally biased region" description="Basic residues" evidence="1">
    <location>
        <begin position="1"/>
        <end position="10"/>
    </location>
</feature>
<dbReference type="STRING" id="1642818.AWE51_19120"/>
<feature type="compositionally biased region" description="Basic and acidic residues" evidence="1">
    <location>
        <begin position="17"/>
        <end position="30"/>
    </location>
</feature>